<dbReference type="Proteomes" id="UP000663848">
    <property type="component" value="Unassembled WGS sequence"/>
</dbReference>
<dbReference type="SUPFAM" id="SSF69340">
    <property type="entry name" value="C-terminal domain of adenylylcyclase associated protein"/>
    <property type="match status" value="1"/>
</dbReference>
<dbReference type="InterPro" id="IPR027684">
    <property type="entry name" value="TBCC"/>
</dbReference>
<dbReference type="Gene3D" id="2.160.20.70">
    <property type="match status" value="1"/>
</dbReference>
<dbReference type="EMBL" id="CAJOBQ010001135">
    <property type="protein sequence ID" value="CAF4459245.1"/>
    <property type="molecule type" value="Genomic_DNA"/>
</dbReference>
<keyword evidence="17" id="KW-1185">Reference proteome</keyword>
<sequence length="326" mass="37904">MNSSDDLDERRQRKLAQMSRRDEERKLDLQTKQDERKCTTSTNVGRKYFEQEYPLMKSEIEDLFSQLSVNHHDEKILQDIVDRLQTMEKFLTEHVDILSSRDVANGQGDVTKLRQKLNSLQYETLSSTHRMGFTKTQEETPKKEEESNSKVPSANFIASSNTINISNKNNELIRLESADLNGKDVAIENLKQCELFLKGVPSSLQIKNLNACILIVGPCARSILIDQCQQCEFALACQQLRVHTSTECDFYVHITAQPIIEDCHNLRFAPYNVKYNLKDEHIKQSGLLWTKDYWDDVRDFNHMVVGMPSPNWRIVEEEERKEWSID</sequence>
<dbReference type="EMBL" id="CAJNYT010001064">
    <property type="protein sequence ID" value="CAF3392674.1"/>
    <property type="molecule type" value="Genomic_DNA"/>
</dbReference>
<dbReference type="Proteomes" id="UP000663833">
    <property type="component" value="Unassembled WGS sequence"/>
</dbReference>
<evidence type="ECO:0000256" key="1">
    <source>
        <dbReference type="ARBA" id="ARBA00004496"/>
    </source>
</evidence>
<dbReference type="InterPro" id="IPR012945">
    <property type="entry name" value="Tubulin-bd_cofactor_C_dom"/>
</dbReference>
<dbReference type="OrthoDB" id="194775at2759"/>
<evidence type="ECO:0000256" key="3">
    <source>
        <dbReference type="ARBA" id="ARBA00022490"/>
    </source>
</evidence>
<dbReference type="EMBL" id="CAJOBP010001162">
    <property type="protein sequence ID" value="CAF4259612.1"/>
    <property type="molecule type" value="Genomic_DNA"/>
</dbReference>
<proteinExistence type="inferred from homology"/>
<keyword evidence="4" id="KW-0007">Acetylation</keyword>
<dbReference type="SMART" id="SM00673">
    <property type="entry name" value="CARP"/>
    <property type="match status" value="2"/>
</dbReference>
<comment type="subcellular location">
    <subcellularLocation>
        <location evidence="1">Cytoplasm</location>
    </subcellularLocation>
</comment>
<reference evidence="13" key="1">
    <citation type="submission" date="2021-02" db="EMBL/GenBank/DDBJ databases">
        <authorList>
            <person name="Nowell W R."/>
        </authorList>
    </citation>
    <scope>NUCLEOTIDE SEQUENCE</scope>
</reference>
<evidence type="ECO:0000256" key="5">
    <source>
        <dbReference type="ARBA" id="ARBA00023186"/>
    </source>
</evidence>
<dbReference type="PANTHER" id="PTHR15139:SF0">
    <property type="entry name" value="TUBULIN-SPECIFIC CHAPERONE C"/>
    <property type="match status" value="1"/>
</dbReference>
<evidence type="ECO:0000313" key="9">
    <source>
        <dbReference type="EMBL" id="CAF3338870.1"/>
    </source>
</evidence>
<name>A0A820FEU2_9BILA</name>
<feature type="domain" description="C-CAP/cofactor C-like" evidence="8">
    <location>
        <begin position="141"/>
        <end position="302"/>
    </location>
</feature>
<evidence type="ECO:0000313" key="10">
    <source>
        <dbReference type="EMBL" id="CAF3339651.1"/>
    </source>
</evidence>
<dbReference type="EMBL" id="CAJNYD010001464">
    <property type="protein sequence ID" value="CAF3338870.1"/>
    <property type="molecule type" value="Genomic_DNA"/>
</dbReference>
<dbReference type="EMBL" id="CAJOBR010000639">
    <property type="protein sequence ID" value="CAF4531699.1"/>
    <property type="molecule type" value="Genomic_DNA"/>
</dbReference>
<keyword evidence="3" id="KW-0963">Cytoplasm</keyword>
<dbReference type="InterPro" id="IPR017901">
    <property type="entry name" value="C-CAP_CF_C-like"/>
</dbReference>
<evidence type="ECO:0000313" key="12">
    <source>
        <dbReference type="EMBL" id="CAF3705353.1"/>
    </source>
</evidence>
<dbReference type="Proteomes" id="UP000663851">
    <property type="component" value="Unassembled WGS sequence"/>
</dbReference>
<feature type="compositionally biased region" description="Basic and acidic residues" evidence="7">
    <location>
        <begin position="19"/>
        <end position="38"/>
    </location>
</feature>
<dbReference type="PROSITE" id="PS51329">
    <property type="entry name" value="C_CAP_COFACTOR_C"/>
    <property type="match status" value="1"/>
</dbReference>
<dbReference type="EMBL" id="CAJNXB010003816">
    <property type="protein sequence ID" value="CAF3339651.1"/>
    <property type="molecule type" value="Genomic_DNA"/>
</dbReference>
<dbReference type="GO" id="GO:0015631">
    <property type="term" value="F:tubulin binding"/>
    <property type="evidence" value="ECO:0007669"/>
    <property type="project" value="InterPro"/>
</dbReference>
<keyword evidence="5" id="KW-0143">Chaperone</keyword>
<dbReference type="Pfam" id="PF16752">
    <property type="entry name" value="TBCC_N"/>
    <property type="match status" value="1"/>
</dbReference>
<dbReference type="GO" id="GO:0005737">
    <property type="term" value="C:cytoplasm"/>
    <property type="evidence" value="ECO:0007669"/>
    <property type="project" value="UniProtKB-SubCell"/>
</dbReference>
<accession>A0A820FEU2</accession>
<organism evidence="13 17">
    <name type="scientific">Rotaria socialis</name>
    <dbReference type="NCBI Taxonomy" id="392032"/>
    <lineage>
        <taxon>Eukaryota</taxon>
        <taxon>Metazoa</taxon>
        <taxon>Spiralia</taxon>
        <taxon>Gnathifera</taxon>
        <taxon>Rotifera</taxon>
        <taxon>Eurotatoria</taxon>
        <taxon>Bdelloidea</taxon>
        <taxon>Philodinida</taxon>
        <taxon>Philodinidae</taxon>
        <taxon>Rotaria</taxon>
    </lineage>
</organism>
<dbReference type="InterPro" id="IPR031925">
    <property type="entry name" value="TBCC_N"/>
</dbReference>
<dbReference type="Proteomes" id="UP000663869">
    <property type="component" value="Unassembled WGS sequence"/>
</dbReference>
<gene>
    <name evidence="12" type="ORF">FME351_LOCUS28016</name>
    <name evidence="11" type="ORF">GRG538_LOCUS9264</name>
    <name evidence="14" type="ORF">HFQ381_LOCUS15401</name>
    <name evidence="9" type="ORF">LUA448_LOCUS11955</name>
    <name evidence="16" type="ORF">QYT958_LOCUS6933</name>
    <name evidence="10" type="ORF">TIS948_LOCUS22240</name>
    <name evidence="15" type="ORF">TSG867_LOCUS17672</name>
    <name evidence="13" type="ORF">UJA718_LOCUS10076</name>
</gene>
<evidence type="ECO:0000256" key="2">
    <source>
        <dbReference type="ARBA" id="ARBA00008848"/>
    </source>
</evidence>
<dbReference type="Proteomes" id="UP000663873">
    <property type="component" value="Unassembled WGS sequence"/>
</dbReference>
<evidence type="ECO:0000313" key="13">
    <source>
        <dbReference type="EMBL" id="CAF4259612.1"/>
    </source>
</evidence>
<dbReference type="PANTHER" id="PTHR15139">
    <property type="entry name" value="TUBULIN FOLDING COFACTOR C"/>
    <property type="match status" value="1"/>
</dbReference>
<dbReference type="InterPro" id="IPR038397">
    <property type="entry name" value="TBCC_N_sf"/>
</dbReference>
<feature type="region of interest" description="Disordered" evidence="7">
    <location>
        <begin position="1"/>
        <end position="39"/>
    </location>
</feature>
<evidence type="ECO:0000259" key="8">
    <source>
        <dbReference type="PROSITE" id="PS51329"/>
    </source>
</evidence>
<dbReference type="GO" id="GO:0007021">
    <property type="term" value="P:tubulin complex assembly"/>
    <property type="evidence" value="ECO:0007669"/>
    <property type="project" value="TreeGrafter"/>
</dbReference>
<comment type="caution">
    <text evidence="13">The sequence shown here is derived from an EMBL/GenBank/DDBJ whole genome shotgun (WGS) entry which is preliminary data.</text>
</comment>
<dbReference type="Proteomes" id="UP000663872">
    <property type="component" value="Unassembled WGS sequence"/>
</dbReference>
<comment type="subunit">
    <text evidence="6">Supercomplex made of cofactors A to E. Cofactors A and D function by capturing and stabilizing tubulin in a quasi-native conformation. Cofactor E binds to the cofactor D-tubulin complex; interaction with cofactor C then causes the release of tubulin polypeptides that are committed to the native state.</text>
</comment>
<dbReference type="InterPro" id="IPR016098">
    <property type="entry name" value="CAP/MinC_C"/>
</dbReference>
<dbReference type="InterPro" id="IPR006599">
    <property type="entry name" value="CARP_motif"/>
</dbReference>
<evidence type="ECO:0000313" key="15">
    <source>
        <dbReference type="EMBL" id="CAF4459245.1"/>
    </source>
</evidence>
<feature type="region of interest" description="Disordered" evidence="7">
    <location>
        <begin position="130"/>
        <end position="151"/>
    </location>
</feature>
<evidence type="ECO:0000313" key="16">
    <source>
        <dbReference type="EMBL" id="CAF4531699.1"/>
    </source>
</evidence>
<evidence type="ECO:0000256" key="6">
    <source>
        <dbReference type="ARBA" id="ARBA00026055"/>
    </source>
</evidence>
<dbReference type="EMBL" id="CAJOBO010001045">
    <property type="protein sequence ID" value="CAF4330159.1"/>
    <property type="molecule type" value="Genomic_DNA"/>
</dbReference>
<dbReference type="EMBL" id="CAJNYU010003838">
    <property type="protein sequence ID" value="CAF3705353.1"/>
    <property type="molecule type" value="Genomic_DNA"/>
</dbReference>
<dbReference type="GO" id="GO:0007023">
    <property type="term" value="P:post-chaperonin tubulin folding pathway"/>
    <property type="evidence" value="ECO:0007669"/>
    <property type="project" value="InterPro"/>
</dbReference>
<evidence type="ECO:0000313" key="14">
    <source>
        <dbReference type="EMBL" id="CAF4330159.1"/>
    </source>
</evidence>
<dbReference type="Gene3D" id="1.20.58.1250">
    <property type="entry name" value="Tubulin Binding Cofactor C, N-terminal domain"/>
    <property type="match status" value="1"/>
</dbReference>
<evidence type="ECO:0000256" key="7">
    <source>
        <dbReference type="SAM" id="MobiDB-lite"/>
    </source>
</evidence>
<evidence type="ECO:0000313" key="11">
    <source>
        <dbReference type="EMBL" id="CAF3392674.1"/>
    </source>
</evidence>
<dbReference type="AlphaFoldDB" id="A0A820FEU2"/>
<feature type="compositionally biased region" description="Basic and acidic residues" evidence="7">
    <location>
        <begin position="136"/>
        <end position="148"/>
    </location>
</feature>
<comment type="similarity">
    <text evidence="2">Belongs to the TBCC family.</text>
</comment>
<dbReference type="Pfam" id="PF07986">
    <property type="entry name" value="TBCC"/>
    <property type="match status" value="1"/>
</dbReference>
<dbReference type="Proteomes" id="UP000663825">
    <property type="component" value="Unassembled WGS sequence"/>
</dbReference>
<protein>
    <recommendedName>
        <fullName evidence="8">C-CAP/cofactor C-like domain-containing protein</fullName>
    </recommendedName>
</protein>
<evidence type="ECO:0000256" key="4">
    <source>
        <dbReference type="ARBA" id="ARBA00022990"/>
    </source>
</evidence>
<evidence type="ECO:0000313" key="17">
    <source>
        <dbReference type="Proteomes" id="UP000663873"/>
    </source>
</evidence>
<dbReference type="InterPro" id="IPR036223">
    <property type="entry name" value="CAP_C_sf"/>
</dbReference>
<dbReference type="Proteomes" id="UP000663862">
    <property type="component" value="Unassembled WGS sequence"/>
</dbReference>